<sequence>MSRIPKPPSFDMPQNFMRSFTPGTGVGGREELMINSIKQISASENIEYAKWYYKRFNNTDYVLAIGQHNVVVNKLTRTLDSFYFSRTVKDAAIFTRGVKGSVALYIAILTQETRTSLVNIYEIVGGRGILVSLIDLGISPSTGPFEARKIAFVESQFGSSLVVLINSPYGAKVIPQQKGSSELNHYIEVQYPEAVDLVTFTVLGHGYIAVANSTLCSVYKFDKHAHSQIWFDGIASRVHLTDLEYFRLGFNHYLAVSGRTQQYLYIWKSGEFTLKQTFNGFNISQIHSSMLPTCRDDVILFLIGDKKTEIYVYGGRNDKFILFNGDIPPNFVISPNSVTSFTYKNKVGIIFQNLNNLMAFVIETSLMSLPNPFLEAGENATAHMRSIQQKLEDQVKQVQQIKDVLKNAVRTTGDQHITASQKFYNLRTNKEAAINIEKELHVEWNNTDLTLEQYKIGTENLEKSVAELEKLVEEIEKVIPDVVRLDQDAEITGPKRFWGDVTGSSIQAYTVNLETVAGINLPQLQKELYRLDKQETIEGTLSFEQPLTINGNLEVEKTVNYIDISKEVMTTNTKQTFTGSVIFKNKVVVQGDLNLYGILNGIDISEEVITLNGNHNITGKKSFQNGIVAVDVNTIYLDEINIDQLYNQALTKSGDQEIAGTKTFNGGLVTNNVILNGLLNGHNVQTLADGIVRVDQPAVITGGKLPFLTDPGFSR</sequence>
<accession>A0A8X7C2Q0</accession>
<evidence type="ECO:0000256" key="3">
    <source>
        <dbReference type="SAM" id="Coils"/>
    </source>
</evidence>
<dbReference type="AlphaFoldDB" id="A0A8X7C2Q0"/>
<proteinExistence type="predicted"/>
<gene>
    <name evidence="4" type="primary">AVEN_124399_1</name>
    <name evidence="4" type="ORF">TNIN_217761</name>
</gene>
<dbReference type="EMBL" id="BMAV01010018">
    <property type="protein sequence ID" value="GFY54766.1"/>
    <property type="molecule type" value="Genomic_DNA"/>
</dbReference>
<organism evidence="4 5">
    <name type="scientific">Trichonephila inaurata madagascariensis</name>
    <dbReference type="NCBI Taxonomy" id="2747483"/>
    <lineage>
        <taxon>Eukaryota</taxon>
        <taxon>Metazoa</taxon>
        <taxon>Ecdysozoa</taxon>
        <taxon>Arthropoda</taxon>
        <taxon>Chelicerata</taxon>
        <taxon>Arachnida</taxon>
        <taxon>Araneae</taxon>
        <taxon>Araneomorphae</taxon>
        <taxon>Entelegynae</taxon>
        <taxon>Araneoidea</taxon>
        <taxon>Nephilidae</taxon>
        <taxon>Trichonephila</taxon>
        <taxon>Trichonephila inaurata</taxon>
    </lineage>
</organism>
<feature type="coiled-coil region" evidence="3">
    <location>
        <begin position="451"/>
        <end position="478"/>
    </location>
</feature>
<evidence type="ECO:0000313" key="5">
    <source>
        <dbReference type="Proteomes" id="UP000886998"/>
    </source>
</evidence>
<dbReference type="InterPro" id="IPR051666">
    <property type="entry name" value="SP_Capacitation_Regulator"/>
</dbReference>
<keyword evidence="3" id="KW-0175">Coiled coil</keyword>
<dbReference type="GO" id="GO:0009986">
    <property type="term" value="C:cell surface"/>
    <property type="evidence" value="ECO:0007669"/>
    <property type="project" value="TreeGrafter"/>
</dbReference>
<dbReference type="PANTHER" id="PTHR22918:SF6">
    <property type="entry name" value="EG:8D8.1 PROTEIN-RELATED"/>
    <property type="match status" value="1"/>
</dbReference>
<dbReference type="Proteomes" id="UP000886998">
    <property type="component" value="Unassembled WGS sequence"/>
</dbReference>
<keyword evidence="2" id="KW-0964">Secreted</keyword>
<dbReference type="GO" id="GO:0005576">
    <property type="term" value="C:extracellular region"/>
    <property type="evidence" value="ECO:0007669"/>
    <property type="project" value="UniProtKB-SubCell"/>
</dbReference>
<dbReference type="GO" id="GO:0008201">
    <property type="term" value="F:heparin binding"/>
    <property type="evidence" value="ECO:0007669"/>
    <property type="project" value="TreeGrafter"/>
</dbReference>
<evidence type="ECO:0000256" key="2">
    <source>
        <dbReference type="ARBA" id="ARBA00022525"/>
    </source>
</evidence>
<dbReference type="OrthoDB" id="6022258at2759"/>
<evidence type="ECO:0000313" key="4">
    <source>
        <dbReference type="EMBL" id="GFY54766.1"/>
    </source>
</evidence>
<dbReference type="PANTHER" id="PTHR22918">
    <property type="entry name" value="SEMINAL PLASMA PROTEIN"/>
    <property type="match status" value="1"/>
</dbReference>
<reference evidence="4" key="1">
    <citation type="submission" date="2020-08" db="EMBL/GenBank/DDBJ databases">
        <title>Multicomponent nature underlies the extraordinary mechanical properties of spider dragline silk.</title>
        <authorList>
            <person name="Kono N."/>
            <person name="Nakamura H."/>
            <person name="Mori M."/>
            <person name="Yoshida Y."/>
            <person name="Ohtoshi R."/>
            <person name="Malay A.D."/>
            <person name="Moran D.A.P."/>
            <person name="Tomita M."/>
            <person name="Numata K."/>
            <person name="Arakawa K."/>
        </authorList>
    </citation>
    <scope>NUCLEOTIDE SEQUENCE</scope>
</reference>
<evidence type="ECO:0000256" key="1">
    <source>
        <dbReference type="ARBA" id="ARBA00004613"/>
    </source>
</evidence>
<keyword evidence="5" id="KW-1185">Reference proteome</keyword>
<name>A0A8X7C2Q0_9ARAC</name>
<comment type="caution">
    <text evidence="4">The sequence shown here is derived from an EMBL/GenBank/DDBJ whole genome shotgun (WGS) entry which is preliminary data.</text>
</comment>
<comment type="subcellular location">
    <subcellularLocation>
        <location evidence="1">Secreted</location>
    </subcellularLocation>
</comment>
<protein>
    <submittedName>
        <fullName evidence="4">Uncharacterized protein</fullName>
    </submittedName>
</protein>